<evidence type="ECO:0000313" key="5">
    <source>
        <dbReference type="EMBL" id="SFZ94600.1"/>
    </source>
</evidence>
<feature type="compositionally biased region" description="Polar residues" evidence="2">
    <location>
        <begin position="312"/>
        <end position="331"/>
    </location>
</feature>
<sequence>MKLSIAIILIFFSCYSFSQVGVGTTDPKSMLHIEASNITTPNNTDGILIPRIDNFPVTNPTIDQNGMLVFLNTATVPSSPFGVNPIGFYYWSNPLATWVGMTNNSNWSLTGNSGTIDGTHYLGTNDDVPLNFKVNSQKAGRIYARQTFFGYLSGNVNTGNDNTAIGDEALRDNTTGEQNTVIGSQAMRFNTIGKENTAVGRQALRNNTEGDENTAVGRHALISNTLGDQNTAIGKNAMVSNTQGNENTALGRHALTSNTLGNENTAVGRNALASSTIGDQNTAVGKNALISNTDGDQNTAIGRHALNDNTTGFNNSAVGSNALPHNTTGKENTAIGKDALRDNNIGEKNTAIGTESLINNESGNQNVGVGFAAMFVNVTGNENVAIGYDALRDNISGSNNTAIGKNALNSNTTGIRNTAIGYNSDVVSSGLENATAIGYDAIVNASNKVRIGNTAVTVVEAQVALTTTSDSRFKDDINDIPLGLNFINSLRPVEYTRKNNDSKQKEWGIIAQELKAAIDELNYENAGIVSEDNSENHYLSVRYTDLISPIIKAIQELSLKEKEIEALKNKIESQDVLLKSLLERIEKLEK</sequence>
<dbReference type="Gene3D" id="2.150.10.10">
    <property type="entry name" value="Serralysin-like metalloprotease, C-terminal"/>
    <property type="match status" value="2"/>
</dbReference>
<organism evidence="5 6">
    <name type="scientific">Flaviramulus basaltis</name>
    <dbReference type="NCBI Taxonomy" id="369401"/>
    <lineage>
        <taxon>Bacteria</taxon>
        <taxon>Pseudomonadati</taxon>
        <taxon>Bacteroidota</taxon>
        <taxon>Flavobacteriia</taxon>
        <taxon>Flavobacteriales</taxon>
        <taxon>Flavobacteriaceae</taxon>
        <taxon>Flaviramulus</taxon>
    </lineage>
</organism>
<gene>
    <name evidence="5" type="ORF">SAMN05428642_104272</name>
</gene>
<dbReference type="STRING" id="369401.SAMN05428642_104272"/>
<dbReference type="RefSeq" id="WP_072403443.1">
    <property type="nucleotide sequence ID" value="NZ_FPKV01000004.1"/>
</dbReference>
<dbReference type="OrthoDB" id="1488700at2"/>
<feature type="region of interest" description="Disordered" evidence="2">
    <location>
        <begin position="312"/>
        <end position="336"/>
    </location>
</feature>
<dbReference type="PROSITE" id="PS51688">
    <property type="entry name" value="ICA"/>
    <property type="match status" value="1"/>
</dbReference>
<feature type="domain" description="Peptidase S74" evidence="4">
    <location>
        <begin position="469"/>
        <end position="571"/>
    </location>
</feature>
<protein>
    <submittedName>
        <fullName evidence="5">Chaperone of endosialidase</fullName>
    </submittedName>
</protein>
<reference evidence="5 6" key="1">
    <citation type="submission" date="2016-10" db="EMBL/GenBank/DDBJ databases">
        <authorList>
            <person name="de Groot N.N."/>
        </authorList>
    </citation>
    <scope>NUCLEOTIDE SEQUENCE [LARGE SCALE GENOMIC DNA]</scope>
    <source>
        <strain evidence="5 6">DSM 18180</strain>
    </source>
</reference>
<dbReference type="AlphaFoldDB" id="A0A1K2IQW8"/>
<evidence type="ECO:0000259" key="4">
    <source>
        <dbReference type="PROSITE" id="PS51688"/>
    </source>
</evidence>
<feature type="signal peptide" evidence="3">
    <location>
        <begin position="1"/>
        <end position="18"/>
    </location>
</feature>
<dbReference type="Pfam" id="PF13884">
    <property type="entry name" value="Peptidase_S74"/>
    <property type="match status" value="1"/>
</dbReference>
<dbReference type="Proteomes" id="UP000182544">
    <property type="component" value="Unassembled WGS sequence"/>
</dbReference>
<proteinExistence type="predicted"/>
<keyword evidence="1" id="KW-0175">Coiled coil</keyword>
<keyword evidence="3" id="KW-0732">Signal</keyword>
<keyword evidence="6" id="KW-1185">Reference proteome</keyword>
<accession>A0A1K2IQW8</accession>
<feature type="coiled-coil region" evidence="1">
    <location>
        <begin position="550"/>
        <end position="584"/>
    </location>
</feature>
<name>A0A1K2IQW8_9FLAO</name>
<evidence type="ECO:0000256" key="3">
    <source>
        <dbReference type="SAM" id="SignalP"/>
    </source>
</evidence>
<feature type="chain" id="PRO_5012588904" evidence="3">
    <location>
        <begin position="19"/>
        <end position="590"/>
    </location>
</feature>
<evidence type="ECO:0000313" key="6">
    <source>
        <dbReference type="Proteomes" id="UP000182544"/>
    </source>
</evidence>
<evidence type="ECO:0000256" key="1">
    <source>
        <dbReference type="SAM" id="Coils"/>
    </source>
</evidence>
<evidence type="ECO:0000256" key="2">
    <source>
        <dbReference type="SAM" id="MobiDB-lite"/>
    </source>
</evidence>
<dbReference type="EMBL" id="FPKV01000004">
    <property type="protein sequence ID" value="SFZ94600.1"/>
    <property type="molecule type" value="Genomic_DNA"/>
</dbReference>
<dbReference type="InterPro" id="IPR011049">
    <property type="entry name" value="Serralysin-like_metalloprot_C"/>
</dbReference>
<dbReference type="InterPro" id="IPR030392">
    <property type="entry name" value="S74_ICA"/>
</dbReference>